<dbReference type="GeneID" id="80906246"/>
<dbReference type="Proteomes" id="UP001140513">
    <property type="component" value="Unassembled WGS sequence"/>
</dbReference>
<dbReference type="GO" id="GO:0000981">
    <property type="term" value="F:DNA-binding transcription factor activity, RNA polymerase II-specific"/>
    <property type="evidence" value="ECO:0007669"/>
    <property type="project" value="TreeGrafter"/>
</dbReference>
<reference evidence="2" key="1">
    <citation type="submission" date="2022-10" db="EMBL/GenBank/DDBJ databases">
        <title>Tapping the CABI collections for fungal endophytes: first genome assemblies for Collariella, Neodidymelliopsis, Ascochyta clinopodiicola, Didymella pomorum, Didymosphaeria variabile, Neocosmospora piperis and Neocucurbitaria cava.</title>
        <authorList>
            <person name="Hill R."/>
        </authorList>
    </citation>
    <scope>NUCLEOTIDE SEQUENCE</scope>
    <source>
        <strain evidence="2">IMI 356815</strain>
    </source>
</reference>
<dbReference type="RefSeq" id="XP_056074996.1">
    <property type="nucleotide sequence ID" value="XM_056211523.1"/>
</dbReference>
<dbReference type="PANTHER" id="PTHR47657:SF3">
    <property type="entry name" value="ORSELLINIC ACID_F9775 BIOSYNTHESIS CLUSTER PROTEIN D-RELATED"/>
    <property type="match status" value="1"/>
</dbReference>
<dbReference type="PANTHER" id="PTHR47657">
    <property type="entry name" value="STEROL REGULATORY ELEMENT-BINDING PROTEIN ECM22"/>
    <property type="match status" value="1"/>
</dbReference>
<accession>A0A9W8XS67</accession>
<comment type="caution">
    <text evidence="2">The sequence shown here is derived from an EMBL/GenBank/DDBJ whole genome shotgun (WGS) entry which is preliminary data.</text>
</comment>
<proteinExistence type="predicted"/>
<keyword evidence="3" id="KW-1185">Reference proteome</keyword>
<protein>
    <recommendedName>
        <fullName evidence="4">Transcription factor domain-containing protein</fullName>
    </recommendedName>
</protein>
<feature type="compositionally biased region" description="Basic and acidic residues" evidence="1">
    <location>
        <begin position="53"/>
        <end position="71"/>
    </location>
</feature>
<name>A0A9W8XS67_9PLEO</name>
<dbReference type="AlphaFoldDB" id="A0A9W8XS67"/>
<evidence type="ECO:0008006" key="4">
    <source>
        <dbReference type="Google" id="ProtNLM"/>
    </source>
</evidence>
<dbReference type="EMBL" id="JAPEUX010000002">
    <property type="protein sequence ID" value="KAJ4358137.1"/>
    <property type="molecule type" value="Genomic_DNA"/>
</dbReference>
<organism evidence="2 3">
    <name type="scientific">Didymosphaeria variabile</name>
    <dbReference type="NCBI Taxonomy" id="1932322"/>
    <lineage>
        <taxon>Eukaryota</taxon>
        <taxon>Fungi</taxon>
        <taxon>Dikarya</taxon>
        <taxon>Ascomycota</taxon>
        <taxon>Pezizomycotina</taxon>
        <taxon>Dothideomycetes</taxon>
        <taxon>Pleosporomycetidae</taxon>
        <taxon>Pleosporales</taxon>
        <taxon>Massarineae</taxon>
        <taxon>Didymosphaeriaceae</taxon>
        <taxon>Didymosphaeria</taxon>
    </lineage>
</organism>
<gene>
    <name evidence="2" type="ORF">N0V89_002716</name>
</gene>
<evidence type="ECO:0000313" key="3">
    <source>
        <dbReference type="Proteomes" id="UP001140513"/>
    </source>
</evidence>
<feature type="region of interest" description="Disordered" evidence="1">
    <location>
        <begin position="35"/>
        <end position="76"/>
    </location>
</feature>
<evidence type="ECO:0000313" key="2">
    <source>
        <dbReference type="EMBL" id="KAJ4358137.1"/>
    </source>
</evidence>
<dbReference type="InterPro" id="IPR052400">
    <property type="entry name" value="Zn2-C6_fungal_TF"/>
</dbReference>
<sequence>MSRITLGSSNLLEYNPEYGVLICRDCEYAIQKKLADQTTDEKEATGEEDLLEESEKHSSDSRESEDERASDAEEADIPMEDVMSKMLFKPEYSLSEPPPIDFDFELLMTFHNFCSSTRFTLPSPGVNIGESYWKANVLPLALSRPWMMSGLLAISDFHVVALADDESMVKGHSERAMRFFAGFLAGRRAASLPVRGTVRDPEDKDEERRVGGQIMCVLRCAHWALMKPMLGSQRSTSFTSFPFNLHNFLTALRSFTLVERNGNYSTPEEVFARASQIFRRRGQSEVSHESRKNIALLDRLDKLPSRMSNVFGRPDNLRDVMATLAAIATLVEHYSARFTPDIDVPSVNAVWHSMVQWLSKVPEDFKHMVSRHEPAALVVVAFWVSALVSRAEQCGYWFLQGLVHKLHLEISDRLRGTKGALSLIDGLFCENPEDPMIH</sequence>
<evidence type="ECO:0000256" key="1">
    <source>
        <dbReference type="SAM" id="MobiDB-lite"/>
    </source>
</evidence>
<dbReference type="OrthoDB" id="416217at2759"/>
<feature type="compositionally biased region" description="Basic and acidic residues" evidence="1">
    <location>
        <begin position="35"/>
        <end position="45"/>
    </location>
</feature>